<organism evidence="4 5">
    <name type="scientific">Fistulifera solaris</name>
    <name type="common">Oleaginous diatom</name>
    <dbReference type="NCBI Taxonomy" id="1519565"/>
    <lineage>
        <taxon>Eukaryota</taxon>
        <taxon>Sar</taxon>
        <taxon>Stramenopiles</taxon>
        <taxon>Ochrophyta</taxon>
        <taxon>Bacillariophyta</taxon>
        <taxon>Bacillariophyceae</taxon>
        <taxon>Bacillariophycidae</taxon>
        <taxon>Naviculales</taxon>
        <taxon>Naviculaceae</taxon>
        <taxon>Fistulifera</taxon>
    </lineage>
</organism>
<dbReference type="SUPFAM" id="SSF57850">
    <property type="entry name" value="RING/U-box"/>
    <property type="match status" value="1"/>
</dbReference>
<dbReference type="Proteomes" id="UP000198406">
    <property type="component" value="Unassembled WGS sequence"/>
</dbReference>
<keyword evidence="5" id="KW-1185">Reference proteome</keyword>
<dbReference type="Gene3D" id="3.30.40.10">
    <property type="entry name" value="Zinc/RING finger domain, C3HC4 (zinc finger)"/>
    <property type="match status" value="1"/>
</dbReference>
<evidence type="ECO:0000313" key="4">
    <source>
        <dbReference type="EMBL" id="GAX21832.1"/>
    </source>
</evidence>
<feature type="domain" description="RING-type" evidence="3">
    <location>
        <begin position="13"/>
        <end position="52"/>
    </location>
</feature>
<evidence type="ECO:0000259" key="3">
    <source>
        <dbReference type="PROSITE" id="PS50089"/>
    </source>
</evidence>
<keyword evidence="1" id="KW-0863">Zinc-finger</keyword>
<keyword evidence="1" id="KW-0862">Zinc</keyword>
<dbReference type="AlphaFoldDB" id="A0A1Z5K6N9"/>
<protein>
    <recommendedName>
        <fullName evidence="3">RING-type domain-containing protein</fullName>
    </recommendedName>
</protein>
<dbReference type="OrthoDB" id="47482at2759"/>
<comment type="caution">
    <text evidence="4">The sequence shown here is derived from an EMBL/GenBank/DDBJ whole genome shotgun (WGS) entry which is preliminary data.</text>
</comment>
<evidence type="ECO:0000256" key="2">
    <source>
        <dbReference type="SAM" id="MobiDB-lite"/>
    </source>
</evidence>
<proteinExistence type="predicted"/>
<evidence type="ECO:0000313" key="5">
    <source>
        <dbReference type="Proteomes" id="UP000198406"/>
    </source>
</evidence>
<dbReference type="InParanoid" id="A0A1Z5K6N9"/>
<keyword evidence="1" id="KW-0479">Metal-binding</keyword>
<feature type="region of interest" description="Disordered" evidence="2">
    <location>
        <begin position="390"/>
        <end position="416"/>
    </location>
</feature>
<gene>
    <name evidence="4" type="ORF">FisN_30Hh032</name>
</gene>
<dbReference type="PROSITE" id="PS50089">
    <property type="entry name" value="ZF_RING_2"/>
    <property type="match status" value="1"/>
</dbReference>
<sequence>MAAETAKRIPFHCVICFEAFHLKDRPPMVLPCGHTFVCLPCTKRIDKCMECRESLYKSSHSIPSSRAFDAFMSPQSPVRAHALTPLPIPKNLVLMSLMEAAEFQLRPSAEDNAAMEDDEELYESHPMIHGITTLSSSCGTYHVKEPLTVVSWDPRSTKNEMNSREGDSTVLMERQKVQVVEFEKGIARLARNAGFVEANVSQLVKVGTPVDEACRLEGLLKTLQNRSADLQRELEANRKLESNLSHRLEVALETTAPIFTEPVTFDSYPTTPEQHSVHSVFNTPYSSSGSSATYSFEETSTRQAFPDCQKDNCEQNYRHLFYYKGSEGDENMDNRTKRMQSLPRMPSQVSTFGGIDFRTGLSGHRGLSVGPRSTSNTPRVRMRMMMSQHRGIPNSRPYRRSFNPPPSSFTDPSMKE</sequence>
<dbReference type="SMART" id="SM00184">
    <property type="entry name" value="RING"/>
    <property type="match status" value="1"/>
</dbReference>
<dbReference type="EMBL" id="BDSP01000173">
    <property type="protein sequence ID" value="GAX21832.1"/>
    <property type="molecule type" value="Genomic_DNA"/>
</dbReference>
<evidence type="ECO:0000256" key="1">
    <source>
        <dbReference type="PROSITE-ProRule" id="PRU00175"/>
    </source>
</evidence>
<name>A0A1Z5K6N9_FISSO</name>
<dbReference type="InterPro" id="IPR001841">
    <property type="entry name" value="Znf_RING"/>
</dbReference>
<dbReference type="GO" id="GO:0008270">
    <property type="term" value="F:zinc ion binding"/>
    <property type="evidence" value="ECO:0007669"/>
    <property type="project" value="UniProtKB-KW"/>
</dbReference>
<reference evidence="4 5" key="1">
    <citation type="journal article" date="2015" name="Plant Cell">
        <title>Oil accumulation by the oleaginous diatom Fistulifera solaris as revealed by the genome and transcriptome.</title>
        <authorList>
            <person name="Tanaka T."/>
            <person name="Maeda Y."/>
            <person name="Veluchamy A."/>
            <person name="Tanaka M."/>
            <person name="Abida H."/>
            <person name="Marechal E."/>
            <person name="Bowler C."/>
            <person name="Muto M."/>
            <person name="Sunaga Y."/>
            <person name="Tanaka M."/>
            <person name="Yoshino T."/>
            <person name="Taniguchi T."/>
            <person name="Fukuda Y."/>
            <person name="Nemoto M."/>
            <person name="Matsumoto M."/>
            <person name="Wong P.S."/>
            <person name="Aburatani S."/>
            <person name="Fujibuchi W."/>
        </authorList>
    </citation>
    <scope>NUCLEOTIDE SEQUENCE [LARGE SCALE GENOMIC DNA]</scope>
    <source>
        <strain evidence="4 5">JPCC DA0580</strain>
    </source>
</reference>
<dbReference type="InterPro" id="IPR013083">
    <property type="entry name" value="Znf_RING/FYVE/PHD"/>
</dbReference>
<accession>A0A1Z5K6N9</accession>
<dbReference type="Pfam" id="PF13920">
    <property type="entry name" value="zf-C3HC4_3"/>
    <property type="match status" value="1"/>
</dbReference>